<sequence>MSKRTTQAVADLLSSPENENRTAEEVAELVVELVQEELARTNRVAVVAQIQEGPRPPMVVALGPFSARGILDTPGKFLKAVSGGTAARTAGEGLAWNPSTKVGRGRFMLVPILRTPRDAWLFYGQLPEDERPDEGDLYAAAREMTAWNPEAIEPACVCGLTHVHPCPQCGQPNTHHCYRHQLGEQHNCRR</sequence>
<name>A0ABU2S0S8_9ACTN</name>
<accession>A0ABU2S0S8</accession>
<dbReference type="RefSeq" id="WP_311616727.1">
    <property type="nucleotide sequence ID" value="NZ_JAVREV010000003.1"/>
</dbReference>
<dbReference type="Proteomes" id="UP001183615">
    <property type="component" value="Unassembled WGS sequence"/>
</dbReference>
<organism evidence="1 2">
    <name type="scientific">Streptomyces johnsoniae</name>
    <dbReference type="NCBI Taxonomy" id="3075532"/>
    <lineage>
        <taxon>Bacteria</taxon>
        <taxon>Bacillati</taxon>
        <taxon>Actinomycetota</taxon>
        <taxon>Actinomycetes</taxon>
        <taxon>Kitasatosporales</taxon>
        <taxon>Streptomycetaceae</taxon>
        <taxon>Streptomyces</taxon>
    </lineage>
</organism>
<comment type="caution">
    <text evidence="1">The sequence shown here is derived from an EMBL/GenBank/DDBJ whole genome shotgun (WGS) entry which is preliminary data.</text>
</comment>
<evidence type="ECO:0000313" key="1">
    <source>
        <dbReference type="EMBL" id="MDT0442291.1"/>
    </source>
</evidence>
<protein>
    <submittedName>
        <fullName evidence="1">Uncharacterized protein</fullName>
    </submittedName>
</protein>
<dbReference type="EMBL" id="JAVREV010000003">
    <property type="protein sequence ID" value="MDT0442291.1"/>
    <property type="molecule type" value="Genomic_DNA"/>
</dbReference>
<gene>
    <name evidence="1" type="ORF">RM779_06730</name>
</gene>
<reference evidence="2" key="1">
    <citation type="submission" date="2023-07" db="EMBL/GenBank/DDBJ databases">
        <title>30 novel species of actinomycetes from the DSMZ collection.</title>
        <authorList>
            <person name="Nouioui I."/>
        </authorList>
    </citation>
    <scope>NUCLEOTIDE SEQUENCE [LARGE SCALE GENOMIC DNA]</scope>
    <source>
        <strain evidence="2">DSM 41886</strain>
    </source>
</reference>
<evidence type="ECO:0000313" key="2">
    <source>
        <dbReference type="Proteomes" id="UP001183615"/>
    </source>
</evidence>
<keyword evidence="2" id="KW-1185">Reference proteome</keyword>
<proteinExistence type="predicted"/>